<dbReference type="InterPro" id="IPR014026">
    <property type="entry name" value="UDP-Glc/GDP-Man_DH_dimer"/>
</dbReference>
<dbReference type="PANTHER" id="PTHR11374:SF57">
    <property type="entry name" value="DEHYDROGENASE UGD1, PUTATIVE (AFU_ORTHOLOGUE AFUA_8G00920)-RELATED"/>
    <property type="match status" value="1"/>
</dbReference>
<accession>A0A177DX04</accession>
<keyword evidence="11" id="KW-1133">Transmembrane helix</keyword>
<dbReference type="InterPro" id="IPR017476">
    <property type="entry name" value="UDP-Glc/GDP-Man"/>
</dbReference>
<feature type="active site" description="Nucleophile" evidence="8">
    <location>
        <position position="329"/>
    </location>
</feature>
<dbReference type="AlphaFoldDB" id="A0A177DX04"/>
<dbReference type="GO" id="GO:0006065">
    <property type="term" value="P:UDP-glucuronate biosynthetic process"/>
    <property type="evidence" value="ECO:0007669"/>
    <property type="project" value="UniProtKB-UniPathway"/>
</dbReference>
<dbReference type="GeneID" id="29112705"/>
<protein>
    <recommendedName>
        <fullName evidence="3 7">UDP-glucose 6-dehydrogenase</fullName>
        <ecNumber evidence="3 7">1.1.1.22</ecNumber>
    </recommendedName>
</protein>
<evidence type="ECO:0000256" key="6">
    <source>
        <dbReference type="ARBA" id="ARBA00047473"/>
    </source>
</evidence>
<evidence type="ECO:0000259" key="12">
    <source>
        <dbReference type="SMART" id="SM00984"/>
    </source>
</evidence>
<feature type="transmembrane region" description="Helical" evidence="11">
    <location>
        <begin position="12"/>
        <end position="30"/>
    </location>
</feature>
<keyword evidence="11" id="KW-0812">Transmembrane</keyword>
<dbReference type="GO" id="GO:0005634">
    <property type="term" value="C:nucleus"/>
    <property type="evidence" value="ECO:0007669"/>
    <property type="project" value="TreeGrafter"/>
</dbReference>
<dbReference type="GO" id="GO:0000271">
    <property type="term" value="P:polysaccharide biosynthetic process"/>
    <property type="evidence" value="ECO:0007669"/>
    <property type="project" value="InterPro"/>
</dbReference>
<evidence type="ECO:0000313" key="13">
    <source>
        <dbReference type="EMBL" id="OAG24016.1"/>
    </source>
</evidence>
<dbReference type="EC" id="1.1.1.22" evidence="3 7"/>
<dbReference type="PIRSF" id="PIRSF000124">
    <property type="entry name" value="UDPglc_GDPman_dh"/>
    <property type="match status" value="1"/>
</dbReference>
<dbReference type="Pfam" id="PF03721">
    <property type="entry name" value="UDPG_MGDP_dh_N"/>
    <property type="match status" value="2"/>
</dbReference>
<comment type="catalytic activity">
    <reaction evidence="6 7">
        <text>UDP-alpha-D-glucose + 2 NAD(+) + H2O = UDP-alpha-D-glucuronate + 2 NADH + 3 H(+)</text>
        <dbReference type="Rhea" id="RHEA:23596"/>
        <dbReference type="ChEBI" id="CHEBI:15377"/>
        <dbReference type="ChEBI" id="CHEBI:15378"/>
        <dbReference type="ChEBI" id="CHEBI:57540"/>
        <dbReference type="ChEBI" id="CHEBI:57945"/>
        <dbReference type="ChEBI" id="CHEBI:58052"/>
        <dbReference type="ChEBI" id="CHEBI:58885"/>
        <dbReference type="EC" id="1.1.1.22"/>
    </reaction>
</comment>
<evidence type="ECO:0000313" key="14">
    <source>
        <dbReference type="Proteomes" id="UP000077248"/>
    </source>
</evidence>
<evidence type="ECO:0000256" key="7">
    <source>
        <dbReference type="PIRNR" id="PIRNR000124"/>
    </source>
</evidence>
<dbReference type="InterPro" id="IPR001732">
    <property type="entry name" value="UDP-Glc/GDP-Man_DH_N"/>
</dbReference>
<comment type="similarity">
    <text evidence="2 7">Belongs to the UDP-glucose/GDP-mannose dehydrogenase family.</text>
</comment>
<reference evidence="13 14" key="1">
    <citation type="submission" date="2016-05" db="EMBL/GenBank/DDBJ databases">
        <title>Comparative analysis of secretome profiles of manganese(II)-oxidizing ascomycete fungi.</title>
        <authorList>
            <consortium name="DOE Joint Genome Institute"/>
            <person name="Zeiner C.A."/>
            <person name="Purvine S.O."/>
            <person name="Zink E.M."/>
            <person name="Wu S."/>
            <person name="Pasa-Tolic L."/>
            <person name="Chaput D.L."/>
            <person name="Haridas S."/>
            <person name="Grigoriev I.V."/>
            <person name="Santelli C.M."/>
            <person name="Hansel C.M."/>
        </authorList>
    </citation>
    <scope>NUCLEOTIDE SEQUENCE [LARGE SCALE GENOMIC DNA]</scope>
    <source>
        <strain evidence="13 14">SRC1lrK2f</strain>
    </source>
</reference>
<evidence type="ECO:0000256" key="5">
    <source>
        <dbReference type="ARBA" id="ARBA00023027"/>
    </source>
</evidence>
<evidence type="ECO:0000256" key="3">
    <source>
        <dbReference type="ARBA" id="ARBA00012954"/>
    </source>
</evidence>
<dbReference type="InterPro" id="IPR036220">
    <property type="entry name" value="UDP-Glc/GDP-Man_DH_C_sf"/>
</dbReference>
<dbReference type="EMBL" id="KV441472">
    <property type="protein sequence ID" value="OAG24016.1"/>
    <property type="molecule type" value="Genomic_DNA"/>
</dbReference>
<dbReference type="NCBIfam" id="TIGR03026">
    <property type="entry name" value="NDP-sugDHase"/>
    <property type="match status" value="1"/>
</dbReference>
<keyword evidence="5 7" id="KW-0520">NAD</keyword>
<evidence type="ECO:0000256" key="9">
    <source>
        <dbReference type="PIRSR" id="PIRSR500134-2"/>
    </source>
</evidence>
<dbReference type="Pfam" id="PF00984">
    <property type="entry name" value="UDPG_MGDP_dh"/>
    <property type="match status" value="1"/>
</dbReference>
<dbReference type="GO" id="GO:0006024">
    <property type="term" value="P:glycosaminoglycan biosynthetic process"/>
    <property type="evidence" value="ECO:0007669"/>
    <property type="project" value="TreeGrafter"/>
</dbReference>
<dbReference type="InterPro" id="IPR028357">
    <property type="entry name" value="UDPglc_DH_bac"/>
</dbReference>
<evidence type="ECO:0000256" key="8">
    <source>
        <dbReference type="PIRSR" id="PIRSR500134-1"/>
    </source>
</evidence>
<dbReference type="GO" id="GO:0051287">
    <property type="term" value="F:NAD binding"/>
    <property type="evidence" value="ECO:0007669"/>
    <property type="project" value="InterPro"/>
</dbReference>
<feature type="domain" description="UDP-glucose/GDP-mannose dehydrogenase C-terminal" evidence="12">
    <location>
        <begin position="384"/>
        <end position="491"/>
    </location>
</feature>
<dbReference type="PANTHER" id="PTHR11374">
    <property type="entry name" value="UDP-GLUCOSE DEHYDROGENASE/UDP-MANNAC DEHYDROGENASE"/>
    <property type="match status" value="1"/>
</dbReference>
<sequence length="514" mass="56025">MTSDIEDNPYNVCFIGAGFVGATTAAVLALKNPSTQFTVVDNDRGRIAAWNSMELPVQEPGLLEIVQSVSHWHAACVGSKIVSPESNNCVDGQPTHDKFNPQRNQSNVRNQEVCVSMHSKPNLRFSTDIREAIRTADMLFITVNTPSKMSPMEHEWDLSYFDAVLELVIDASMGSTIIVEKSTVPCGNALRISQMVQSKAEPNKSFTILSNPEFLSAGSAVADLLDPYSVVIGSPSSTPRSDPNTLSLVRLYDSWIPDERIRLMSTSSSELVKIANNAFEAQRISSINSLTVLCERLGANIKDISHSLGMNPNIGPRFLQAGVGFGGSCLRKDTLGLSGIATDISMPEVADYWRQVVVINDFQVQRFTKRVCQYASESPSRDVAILGFAFKKDTNDPRNSIAKDVILALLSQGANVALHDPLVSADAIRSLLPPAHEVQICRTPYEACQGAETIAILNDSKEYTDLDWNRISANMEGKKRVVVDGRDVIDAGRLAGLGLIVEKLGKPSHMDGIM</sequence>
<feature type="binding site" evidence="9">
    <location>
        <position position="391"/>
    </location>
    <ligand>
        <name>substrate</name>
    </ligand>
</feature>
<dbReference type="SUPFAM" id="SSF51735">
    <property type="entry name" value="NAD(P)-binding Rossmann-fold domains"/>
    <property type="match status" value="1"/>
</dbReference>
<dbReference type="InterPro" id="IPR028356">
    <property type="entry name" value="UDPglc_DH_euk"/>
</dbReference>
<feature type="binding site" evidence="10">
    <location>
        <position position="145"/>
    </location>
    <ligand>
        <name>NAD(+)</name>
        <dbReference type="ChEBI" id="CHEBI:57540"/>
    </ligand>
</feature>
<proteinExistence type="inferred from homology"/>
<dbReference type="Gene3D" id="1.20.5.100">
    <property type="entry name" value="Cytochrome c1, transmembrane anchor, C-terminal"/>
    <property type="match status" value="1"/>
</dbReference>
<dbReference type="SUPFAM" id="SSF48179">
    <property type="entry name" value="6-phosphogluconate dehydrogenase C-terminal domain-like"/>
    <property type="match status" value="1"/>
</dbReference>
<dbReference type="InterPro" id="IPR036291">
    <property type="entry name" value="NAD(P)-bd_dom_sf"/>
</dbReference>
<feature type="binding site" evidence="10">
    <location>
        <position position="398"/>
    </location>
    <ligand>
        <name>NAD(+)</name>
        <dbReference type="ChEBI" id="CHEBI:57540"/>
    </ligand>
</feature>
<dbReference type="PIRSF" id="PIRSF500134">
    <property type="entry name" value="UDPglc_DH_bac"/>
    <property type="match status" value="1"/>
</dbReference>
<evidence type="ECO:0000256" key="10">
    <source>
        <dbReference type="PIRSR" id="PIRSR500134-3"/>
    </source>
</evidence>
<keyword evidence="11" id="KW-0472">Membrane</keyword>
<name>A0A177DX04_ALTAL</name>
<dbReference type="InterPro" id="IPR008927">
    <property type="entry name" value="6-PGluconate_DH-like_C_sf"/>
</dbReference>
<dbReference type="RefSeq" id="XP_018389437.1">
    <property type="nucleotide sequence ID" value="XM_018527111.1"/>
</dbReference>
<dbReference type="SMART" id="SM00984">
    <property type="entry name" value="UDPG_MGDP_dh_C"/>
    <property type="match status" value="1"/>
</dbReference>
<dbReference type="Proteomes" id="UP000077248">
    <property type="component" value="Unassembled WGS sequence"/>
</dbReference>
<dbReference type="Pfam" id="PF03720">
    <property type="entry name" value="UDPG_MGDP_dh_C"/>
    <property type="match status" value="1"/>
</dbReference>
<evidence type="ECO:0000256" key="11">
    <source>
        <dbReference type="SAM" id="Phobius"/>
    </source>
</evidence>
<dbReference type="UniPathway" id="UPA00038">
    <property type="reaction ID" value="UER00491"/>
</dbReference>
<dbReference type="STRING" id="5599.A0A177DX04"/>
<feature type="binding site" evidence="9">
    <location>
        <position position="273"/>
    </location>
    <ligand>
        <name>substrate</name>
    </ligand>
</feature>
<keyword evidence="4 7" id="KW-0560">Oxidoreductase</keyword>
<dbReference type="VEuPathDB" id="FungiDB:CC77DRAFT_1038434"/>
<gene>
    <name evidence="13" type="ORF">CC77DRAFT_1038434</name>
</gene>
<dbReference type="OMA" id="NILHAMI"/>
<dbReference type="KEGG" id="aalt:CC77DRAFT_1038434"/>
<comment type="pathway">
    <text evidence="1">Nucleotide-sugar biosynthesis; UDP-alpha-D-glucuronate biosynthesis; UDP-alpha-D-glucuronate from UDP-alpha-D-glucose: step 1/1.</text>
</comment>
<dbReference type="GO" id="GO:0003979">
    <property type="term" value="F:UDP-glucose 6-dehydrogenase activity"/>
    <property type="evidence" value="ECO:0007669"/>
    <property type="project" value="UniProtKB-EC"/>
</dbReference>
<evidence type="ECO:0000256" key="1">
    <source>
        <dbReference type="ARBA" id="ARBA00004701"/>
    </source>
</evidence>
<evidence type="ECO:0000256" key="2">
    <source>
        <dbReference type="ARBA" id="ARBA00006601"/>
    </source>
</evidence>
<keyword evidence="14" id="KW-1185">Reference proteome</keyword>
<feature type="binding site" evidence="10">
    <location>
        <position position="183"/>
    </location>
    <ligand>
        <name>NAD(+)</name>
        <dbReference type="ChEBI" id="CHEBI:57540"/>
    </ligand>
</feature>
<dbReference type="InterPro" id="IPR014027">
    <property type="entry name" value="UDP-Glc/GDP-Man_DH_C"/>
</dbReference>
<organism evidence="13 14">
    <name type="scientific">Alternaria alternata</name>
    <name type="common">Alternaria rot fungus</name>
    <name type="synonym">Torula alternata</name>
    <dbReference type="NCBI Taxonomy" id="5599"/>
    <lineage>
        <taxon>Eukaryota</taxon>
        <taxon>Fungi</taxon>
        <taxon>Dikarya</taxon>
        <taxon>Ascomycota</taxon>
        <taxon>Pezizomycotina</taxon>
        <taxon>Dothideomycetes</taxon>
        <taxon>Pleosporomycetidae</taxon>
        <taxon>Pleosporales</taxon>
        <taxon>Pleosporineae</taxon>
        <taxon>Pleosporaceae</taxon>
        <taxon>Alternaria</taxon>
        <taxon>Alternaria sect. Alternaria</taxon>
        <taxon>Alternaria alternata complex</taxon>
    </lineage>
</organism>
<dbReference type="SUPFAM" id="SSF52413">
    <property type="entry name" value="UDP-glucose/GDP-mannose dehydrogenase C-terminal domain"/>
    <property type="match status" value="1"/>
</dbReference>
<feature type="binding site" evidence="9">
    <location>
        <begin position="318"/>
        <end position="322"/>
    </location>
    <ligand>
        <name>substrate</name>
    </ligand>
</feature>
<feature type="binding site" evidence="9">
    <location>
        <position position="326"/>
    </location>
    <ligand>
        <name>substrate</name>
    </ligand>
</feature>
<dbReference type="Gene3D" id="3.40.50.720">
    <property type="entry name" value="NAD(P)-binding Rossmann-like Domain"/>
    <property type="match status" value="2"/>
</dbReference>
<evidence type="ECO:0000256" key="4">
    <source>
        <dbReference type="ARBA" id="ARBA00023002"/>
    </source>
</evidence>
<feature type="binding site" evidence="10">
    <location>
        <position position="332"/>
    </location>
    <ligand>
        <name>NAD(+)</name>
        <dbReference type="ChEBI" id="CHEBI:57540"/>
    </ligand>
</feature>